<evidence type="ECO:0000256" key="6">
    <source>
        <dbReference type="ARBA" id="ARBA00023136"/>
    </source>
</evidence>
<accession>A0A839IMZ4</accession>
<feature type="transmembrane region" description="Helical" evidence="7">
    <location>
        <begin position="137"/>
        <end position="157"/>
    </location>
</feature>
<dbReference type="Proteomes" id="UP000565262">
    <property type="component" value="Unassembled WGS sequence"/>
</dbReference>
<dbReference type="Gene3D" id="1.10.3720.10">
    <property type="entry name" value="MetI-like"/>
    <property type="match status" value="2"/>
</dbReference>
<dbReference type="AlphaFoldDB" id="A0A839IMZ4"/>
<keyword evidence="5 7" id="KW-1133">Transmembrane helix</keyword>
<sequence length="548" mass="61444">MYCVKPGSLFLIFLAYGLVMGITGLAFYGLAGFSQGGTDTLITPDLQLLNDPYIIQILLFSIKQAGLSALLSVLLAIPLARAIYFLPRLAGRTLFLKLCLLSFVMPTLVLITGLVALSGRSGLLTPWLGEDWNLYGLQGILLAHIYLNMPLAVRVLCQQLNHIPDTSWRLAQQLKFNRWQLFYRVEWPAVQQTIWLLLAFIFVLCFNSFAVVLALGGGPASTTLEVAIYQALKYDFNLSEALTLAWLQFLIAGLIFLVMARMGKVRWLSADTHSQRWQPQWPVWQRHVYSAGYYLSWLVLLLPMIALLPSVIDARVEQISLAVMLDSTLYSLLLASGSAILATLLAWWLLLAVRHAVNVHKPGWRVLFQWLATHTLVAPAMVLSTGLYILLLPLIDLERWGITWLLLLNSVLLLPFVVSQIQPRLLQFDQQYHYLAQNLKLSPVQSVQVIWPFVRPVISSAFSLALLLALGDVAVFSIFGGSERMTLPWLIYSYAGSYRIAEAALVSLLLLALCAILVWLFERSYHRPVKGTAAAPRNSTSEYNKQET</sequence>
<dbReference type="SUPFAM" id="SSF161098">
    <property type="entry name" value="MetI-like"/>
    <property type="match status" value="2"/>
</dbReference>
<evidence type="ECO:0000256" key="1">
    <source>
        <dbReference type="ARBA" id="ARBA00004651"/>
    </source>
</evidence>
<protein>
    <submittedName>
        <fullName evidence="9">ABC transporter permease subunit</fullName>
    </submittedName>
</protein>
<dbReference type="EMBL" id="JACJFM010000006">
    <property type="protein sequence ID" value="MBB1486271.1"/>
    <property type="molecule type" value="Genomic_DNA"/>
</dbReference>
<name>A0A839IMZ4_9GAMM</name>
<dbReference type="PROSITE" id="PS50928">
    <property type="entry name" value="ABC_TM1"/>
    <property type="match status" value="2"/>
</dbReference>
<keyword evidence="4 7" id="KW-0812">Transmembrane</keyword>
<feature type="transmembrane region" description="Helical" evidence="7">
    <location>
        <begin position="401"/>
        <end position="418"/>
    </location>
</feature>
<feature type="transmembrane region" description="Helical" evidence="7">
    <location>
        <begin position="461"/>
        <end position="480"/>
    </location>
</feature>
<feature type="transmembrane region" description="Helical" evidence="7">
    <location>
        <begin position="500"/>
        <end position="521"/>
    </location>
</feature>
<feature type="transmembrane region" description="Helical" evidence="7">
    <location>
        <begin position="241"/>
        <end position="260"/>
    </location>
</feature>
<reference evidence="9 10" key="1">
    <citation type="submission" date="2020-08" db="EMBL/GenBank/DDBJ databases">
        <title>Oceanospirillum sp. nov. isolated from marine sediment.</title>
        <authorList>
            <person name="Ji X."/>
        </authorList>
    </citation>
    <scope>NUCLEOTIDE SEQUENCE [LARGE SCALE GENOMIC DNA]</scope>
    <source>
        <strain evidence="9 10">D5</strain>
    </source>
</reference>
<dbReference type="InterPro" id="IPR035906">
    <property type="entry name" value="MetI-like_sf"/>
</dbReference>
<dbReference type="PANTHER" id="PTHR30183">
    <property type="entry name" value="MOLYBDENUM TRANSPORT SYSTEM PERMEASE PROTEIN MODB"/>
    <property type="match status" value="1"/>
</dbReference>
<evidence type="ECO:0000313" key="9">
    <source>
        <dbReference type="EMBL" id="MBB1486271.1"/>
    </source>
</evidence>
<evidence type="ECO:0000256" key="2">
    <source>
        <dbReference type="ARBA" id="ARBA00022448"/>
    </source>
</evidence>
<feature type="domain" description="ABC transmembrane type-1" evidence="8">
    <location>
        <begin position="328"/>
        <end position="521"/>
    </location>
</feature>
<feature type="transmembrane region" description="Helical" evidence="7">
    <location>
        <begin position="291"/>
        <end position="312"/>
    </location>
</feature>
<dbReference type="PANTHER" id="PTHR30183:SF9">
    <property type="entry name" value="THIAMINE TRANSPORT SYSTEM PERMEASE PROTEIN THIP"/>
    <property type="match status" value="1"/>
</dbReference>
<feature type="transmembrane region" description="Helical" evidence="7">
    <location>
        <begin position="53"/>
        <end position="77"/>
    </location>
</feature>
<feature type="transmembrane region" description="Helical" evidence="7">
    <location>
        <begin position="9"/>
        <end position="33"/>
    </location>
</feature>
<keyword evidence="3" id="KW-1003">Cell membrane</keyword>
<evidence type="ECO:0000256" key="4">
    <source>
        <dbReference type="ARBA" id="ARBA00022692"/>
    </source>
</evidence>
<keyword evidence="10" id="KW-1185">Reference proteome</keyword>
<dbReference type="CDD" id="cd06261">
    <property type="entry name" value="TM_PBP2"/>
    <property type="match status" value="1"/>
</dbReference>
<evidence type="ECO:0000259" key="8">
    <source>
        <dbReference type="PROSITE" id="PS50928"/>
    </source>
</evidence>
<feature type="transmembrane region" description="Helical" evidence="7">
    <location>
        <begin position="194"/>
        <end position="215"/>
    </location>
</feature>
<evidence type="ECO:0000256" key="5">
    <source>
        <dbReference type="ARBA" id="ARBA00022989"/>
    </source>
</evidence>
<keyword evidence="6 7" id="KW-0472">Membrane</keyword>
<dbReference type="InterPro" id="IPR000515">
    <property type="entry name" value="MetI-like"/>
</dbReference>
<keyword evidence="2" id="KW-0813">Transport</keyword>
<comment type="subcellular location">
    <subcellularLocation>
        <location evidence="1">Cell membrane</location>
        <topology evidence="1">Multi-pass membrane protein</topology>
    </subcellularLocation>
</comment>
<evidence type="ECO:0000256" key="7">
    <source>
        <dbReference type="SAM" id="Phobius"/>
    </source>
</evidence>
<evidence type="ECO:0000256" key="3">
    <source>
        <dbReference type="ARBA" id="ARBA00022475"/>
    </source>
</evidence>
<feature type="domain" description="ABC transmembrane type-1" evidence="8">
    <location>
        <begin position="58"/>
        <end position="259"/>
    </location>
</feature>
<feature type="transmembrane region" description="Helical" evidence="7">
    <location>
        <begin position="332"/>
        <end position="353"/>
    </location>
</feature>
<organism evidence="9 10">
    <name type="scientific">Oceanospirillum sediminis</name>
    <dbReference type="NCBI Taxonomy" id="2760088"/>
    <lineage>
        <taxon>Bacteria</taxon>
        <taxon>Pseudomonadati</taxon>
        <taxon>Pseudomonadota</taxon>
        <taxon>Gammaproteobacteria</taxon>
        <taxon>Oceanospirillales</taxon>
        <taxon>Oceanospirillaceae</taxon>
        <taxon>Oceanospirillum</taxon>
    </lineage>
</organism>
<comment type="caution">
    <text evidence="9">The sequence shown here is derived from an EMBL/GenBank/DDBJ whole genome shotgun (WGS) entry which is preliminary data.</text>
</comment>
<dbReference type="GO" id="GO:0055085">
    <property type="term" value="P:transmembrane transport"/>
    <property type="evidence" value="ECO:0007669"/>
    <property type="project" value="InterPro"/>
</dbReference>
<proteinExistence type="predicted"/>
<evidence type="ECO:0000313" key="10">
    <source>
        <dbReference type="Proteomes" id="UP000565262"/>
    </source>
</evidence>
<feature type="transmembrane region" description="Helical" evidence="7">
    <location>
        <begin position="374"/>
        <end position="395"/>
    </location>
</feature>
<dbReference type="GO" id="GO:0005886">
    <property type="term" value="C:plasma membrane"/>
    <property type="evidence" value="ECO:0007669"/>
    <property type="project" value="UniProtKB-SubCell"/>
</dbReference>
<feature type="transmembrane region" description="Helical" evidence="7">
    <location>
        <begin position="98"/>
        <end position="117"/>
    </location>
</feature>
<gene>
    <name evidence="9" type="ORF">H4O21_06585</name>
</gene>